<keyword evidence="8 14" id="KW-0594">Phospholipid biosynthesis</keyword>
<feature type="binding site" evidence="14">
    <location>
        <position position="143"/>
    </location>
    <ligand>
        <name>sn-glycerol 3-phosphate</name>
        <dbReference type="ChEBI" id="CHEBI:57597"/>
    </ligand>
</feature>
<reference evidence="27" key="2">
    <citation type="submission" date="2015-10" db="EMBL/GenBank/DDBJ databases">
        <title>Bioinformatic analysis of the first complete genome sequence of Lactobacillus kunkeei strain MP2, an Apis mellifera gut isolate.</title>
        <authorList>
            <person name="Asenjo F."/>
            <person name="Olmos A."/>
            <person name="Henriquez-Piskulich P."/>
            <person name="Aldea P."/>
            <person name="Ugalde J.A."/>
            <person name="Trombert A.N."/>
        </authorList>
    </citation>
    <scope>NUCLEOTIDE SEQUENCE [LARGE SCALE GENOMIC DNA]</scope>
    <source>
        <strain evidence="27">MP2</strain>
    </source>
</reference>
<dbReference type="InterPro" id="IPR006109">
    <property type="entry name" value="G3P_DH_NAD-dep_C"/>
</dbReference>
<evidence type="ECO:0000256" key="7">
    <source>
        <dbReference type="ARBA" id="ARBA00023098"/>
    </source>
</evidence>
<dbReference type="FunFam" id="1.10.1040.10:FF:000001">
    <property type="entry name" value="Glycerol-3-phosphate dehydrogenase [NAD(P)+]"/>
    <property type="match status" value="1"/>
</dbReference>
<dbReference type="Pfam" id="PF01210">
    <property type="entry name" value="NAD_Gly3P_dh_N"/>
    <property type="match status" value="1"/>
</dbReference>
<dbReference type="PIRSF" id="PIRSF000114">
    <property type="entry name" value="Glycerol-3-P_dh"/>
    <property type="match status" value="1"/>
</dbReference>
<comment type="catalytic activity">
    <reaction evidence="14">
        <text>sn-glycerol 3-phosphate + NAD(+) = dihydroxyacetone phosphate + NADH + H(+)</text>
        <dbReference type="Rhea" id="RHEA:11092"/>
        <dbReference type="ChEBI" id="CHEBI:15378"/>
        <dbReference type="ChEBI" id="CHEBI:57540"/>
        <dbReference type="ChEBI" id="CHEBI:57597"/>
        <dbReference type="ChEBI" id="CHEBI:57642"/>
        <dbReference type="ChEBI" id="CHEBI:57945"/>
        <dbReference type="EC" id="1.1.1.94"/>
    </reaction>
</comment>
<keyword evidence="4 14" id="KW-0521">NADP</keyword>
<comment type="catalytic activity">
    <reaction evidence="10">
        <text>sn-glycerol 3-phosphate + NADP(+) = dihydroxyacetone phosphate + NADPH + H(+)</text>
        <dbReference type="Rhea" id="RHEA:11096"/>
        <dbReference type="ChEBI" id="CHEBI:15378"/>
        <dbReference type="ChEBI" id="CHEBI:57597"/>
        <dbReference type="ChEBI" id="CHEBI:57642"/>
        <dbReference type="ChEBI" id="CHEBI:57783"/>
        <dbReference type="ChEBI" id="CHEBI:58349"/>
        <dbReference type="EC" id="1.1.1.94"/>
    </reaction>
    <physiologicalReaction direction="right-to-left" evidence="10">
        <dbReference type="Rhea" id="RHEA:11098"/>
    </physiologicalReaction>
</comment>
<dbReference type="Gene3D" id="1.10.1040.10">
    <property type="entry name" value="N-(1-d-carboxylethyl)-l-norvaline Dehydrogenase, domain 2"/>
    <property type="match status" value="1"/>
</dbReference>
<keyword evidence="3 14" id="KW-0547">Nucleotide-binding</keyword>
<comment type="pathway">
    <text evidence="14">Membrane lipid metabolism; glycerophospholipid metabolism.</text>
</comment>
<dbReference type="eggNOG" id="COG0240">
    <property type="taxonomic scope" value="Bacteria"/>
</dbReference>
<evidence type="ECO:0000256" key="14">
    <source>
        <dbReference type="HAMAP-Rule" id="MF_00394"/>
    </source>
</evidence>
<keyword evidence="6 14" id="KW-0520">NAD</keyword>
<evidence type="ECO:0000256" key="8">
    <source>
        <dbReference type="ARBA" id="ARBA00023209"/>
    </source>
</evidence>
<feature type="binding site" evidence="14">
    <location>
        <position position="145"/>
    </location>
    <ligand>
        <name>NADPH</name>
        <dbReference type="ChEBI" id="CHEBI:57783"/>
    </ligand>
</feature>
<evidence type="ECO:0000256" key="10">
    <source>
        <dbReference type="ARBA" id="ARBA00052716"/>
    </source>
</evidence>
<feature type="binding site" evidence="17">
    <location>
        <begin position="9"/>
        <end position="14"/>
    </location>
    <ligand>
        <name>NAD(+)</name>
        <dbReference type="ChEBI" id="CHEBI:57540"/>
    </ligand>
</feature>
<dbReference type="InterPro" id="IPR013328">
    <property type="entry name" value="6PGD_dom2"/>
</dbReference>
<feature type="binding site" evidence="14">
    <location>
        <position position="110"/>
    </location>
    <ligand>
        <name>sn-glycerol 3-phosphate</name>
        <dbReference type="ChEBI" id="CHEBI:57597"/>
    </ligand>
</feature>
<accession>A0A087ENX6</accession>
<feature type="binding site" evidence="16">
    <location>
        <begin position="260"/>
        <end position="261"/>
    </location>
    <ligand>
        <name>substrate</name>
    </ligand>
</feature>
<dbReference type="EMBL" id="JXDF01000012">
    <property type="protein sequence ID" value="KPN83411.1"/>
    <property type="molecule type" value="Genomic_DNA"/>
</dbReference>
<feature type="binding site" evidence="17">
    <location>
        <position position="260"/>
    </location>
    <ligand>
        <name>NAD(+)</name>
        <dbReference type="ChEBI" id="CHEBI:57540"/>
    </ligand>
</feature>
<keyword evidence="9 14" id="KW-1208">Phospholipid metabolism</keyword>
<evidence type="ECO:0000256" key="4">
    <source>
        <dbReference type="ARBA" id="ARBA00022857"/>
    </source>
</evidence>
<evidence type="ECO:0000256" key="16">
    <source>
        <dbReference type="PIRSR" id="PIRSR000114-2"/>
    </source>
</evidence>
<reference evidence="25 26" key="1">
    <citation type="journal article" date="2015" name="Genome Biol. Evol.">
        <title>Functionally Structured Genomes in Lactobacillus kunkeei Colonizing the Honey Crop and Food Products of Honeybees and Stingless Bees.</title>
        <authorList>
            <person name="Tamarit D."/>
            <person name="Ellegaard K.M."/>
            <person name="Wikander J."/>
            <person name="Olofsson T."/>
            <person name="Vasquez A."/>
            <person name="Andersson S.G."/>
        </authorList>
    </citation>
    <scope>NUCLEOTIDE SEQUENCE [LARGE SCALE GENOMIC DNA]</scope>
    <source>
        <strain evidence="23 25">LAko</strain>
        <strain evidence="24 26">LMbo</strain>
    </source>
</reference>
<feature type="binding site" evidence="14">
    <location>
        <position position="261"/>
    </location>
    <ligand>
        <name>sn-glycerol 3-phosphate</name>
        <dbReference type="ChEBI" id="CHEBI:57597"/>
    </ligand>
</feature>
<dbReference type="UniPathway" id="UPA00940"/>
<evidence type="ECO:0000256" key="15">
    <source>
        <dbReference type="PIRSR" id="PIRSR000114-1"/>
    </source>
</evidence>
<dbReference type="SUPFAM" id="SSF48179">
    <property type="entry name" value="6-phosphogluconate dehydrogenase C-terminal domain-like"/>
    <property type="match status" value="1"/>
</dbReference>
<proteinExistence type="inferred from homology"/>
<feature type="binding site" evidence="14">
    <location>
        <position position="286"/>
    </location>
    <ligand>
        <name>NADPH</name>
        <dbReference type="ChEBI" id="CHEBI:57783"/>
    </ligand>
</feature>
<sequence>MVEKIAVLGAGSWGSMLANILVENGNEVRLWSYKQSQVDELNNKHTNEKYIKDFTYPKELVAYADMKEAIRGVDDILFVVPAQVTRSTAKQVNEILEELDMKVNIIHGSKGIEQKTYKRMSEVLADEIDESHRKSISVISGPSQAESVAKHDITLVTTASENIKDAEHIQSLFINDYFRVYTNDDIIGVEIGAALKNIIAIGAGALYGLGYADNAKAALMTRGLAEISRLGTSFGANPLTFTGLSGFGDVIVTATSSDSRNWRAGYQLGKGETLDDIVKNMGMVIEGIATAEAAYELANQRGIDMPITSAIYKVLHKEITIDDAISQLMHRKGRAELD</sequence>
<dbReference type="GO" id="GO:0047952">
    <property type="term" value="F:glycerol-3-phosphate dehydrogenase [NAD(P)+] activity"/>
    <property type="evidence" value="ECO:0007669"/>
    <property type="project" value="UniProtKB-UniRule"/>
</dbReference>
<evidence type="ECO:0000313" key="26">
    <source>
        <dbReference type="Proteomes" id="UP000050269"/>
    </source>
</evidence>
<evidence type="ECO:0000259" key="19">
    <source>
        <dbReference type="Pfam" id="PF01210"/>
    </source>
</evidence>
<name>A0A087ENX6_9LACO</name>
<feature type="domain" description="Glycerol-3-phosphate dehydrogenase NAD-dependent N-terminal" evidence="19">
    <location>
        <begin position="4"/>
        <end position="164"/>
    </location>
</feature>
<dbReference type="GO" id="GO:0046167">
    <property type="term" value="P:glycerol-3-phosphate biosynthetic process"/>
    <property type="evidence" value="ECO:0007669"/>
    <property type="project" value="UniProtKB-UniRule"/>
</dbReference>
<keyword evidence="25" id="KW-1185">Reference proteome</keyword>
<dbReference type="SUPFAM" id="SSF51735">
    <property type="entry name" value="NAD(P)-binding Rossmann-fold domains"/>
    <property type="match status" value="1"/>
</dbReference>
<dbReference type="NCBIfam" id="NF000942">
    <property type="entry name" value="PRK00094.1-4"/>
    <property type="match status" value="1"/>
</dbReference>
<comment type="subcellular location">
    <subcellularLocation>
        <location evidence="14">Cytoplasm</location>
    </subcellularLocation>
</comment>
<comment type="function">
    <text evidence="14">Catalyzes the reduction of the glycolytic intermediate dihydroxyacetone phosphate (DHAP) to sn-glycerol 3-phosphate (G3P), the key precursor for phospholipid synthesis.</text>
</comment>
<feature type="binding site" evidence="14">
    <location>
        <position position="50"/>
    </location>
    <ligand>
        <name>NADPH</name>
        <dbReference type="ChEBI" id="CHEBI:57783"/>
    </ligand>
</feature>
<dbReference type="EC" id="1.1.1.94" evidence="11 14"/>
<dbReference type="Proteomes" id="UP000037778">
    <property type="component" value="Unassembled WGS sequence"/>
</dbReference>
<keyword evidence="14" id="KW-0963">Cytoplasm</keyword>
<evidence type="ECO:0000313" key="27">
    <source>
        <dbReference type="Proteomes" id="UP000067203"/>
    </source>
</evidence>
<evidence type="ECO:0000256" key="6">
    <source>
        <dbReference type="ARBA" id="ARBA00023027"/>
    </source>
</evidence>
<dbReference type="GO" id="GO:0005829">
    <property type="term" value="C:cytosol"/>
    <property type="evidence" value="ECO:0007669"/>
    <property type="project" value="TreeGrafter"/>
</dbReference>
<feature type="binding site" evidence="14">
    <location>
        <position position="13"/>
    </location>
    <ligand>
        <name>NADPH</name>
        <dbReference type="ChEBI" id="CHEBI:57783"/>
    </ligand>
</feature>
<dbReference type="PANTHER" id="PTHR11728">
    <property type="entry name" value="GLYCEROL-3-PHOSPHATE DEHYDROGENASE"/>
    <property type="match status" value="1"/>
</dbReference>
<feature type="binding site" evidence="14">
    <location>
        <position position="284"/>
    </location>
    <ligand>
        <name>NADPH</name>
        <dbReference type="ChEBI" id="CHEBI:57783"/>
    </ligand>
</feature>
<dbReference type="GO" id="GO:0051287">
    <property type="term" value="F:NAD binding"/>
    <property type="evidence" value="ECO:0007669"/>
    <property type="project" value="InterPro"/>
</dbReference>
<feature type="binding site" evidence="17">
    <location>
        <position position="145"/>
    </location>
    <ligand>
        <name>NAD(+)</name>
        <dbReference type="ChEBI" id="CHEBI:57540"/>
    </ligand>
</feature>
<dbReference type="GO" id="GO:0046168">
    <property type="term" value="P:glycerol-3-phosphate catabolic process"/>
    <property type="evidence" value="ECO:0007669"/>
    <property type="project" value="InterPro"/>
</dbReference>
<feature type="domain" description="Glycerol-3-phosphate dehydrogenase NAD-dependent C-terminal" evidence="20">
    <location>
        <begin position="185"/>
        <end position="325"/>
    </location>
</feature>
<feature type="binding site" evidence="14">
    <location>
        <position position="259"/>
    </location>
    <ligand>
        <name>sn-glycerol 3-phosphate</name>
        <dbReference type="ChEBI" id="CHEBI:57597"/>
    </ligand>
</feature>
<evidence type="ECO:0000259" key="20">
    <source>
        <dbReference type="Pfam" id="PF07479"/>
    </source>
</evidence>
<evidence type="ECO:0000313" key="22">
    <source>
        <dbReference type="EMBL" id="GAT90759.1"/>
    </source>
</evidence>
<comment type="caution">
    <text evidence="14">Lacks conserved residue(s) required for the propagation of feature annotation.</text>
</comment>
<evidence type="ECO:0000256" key="13">
    <source>
        <dbReference type="ARBA" id="ARBA00080511"/>
    </source>
</evidence>
<dbReference type="FunFam" id="3.40.50.720:FF:000019">
    <property type="entry name" value="Glycerol-3-phosphate dehydrogenase [NAD(P)+]"/>
    <property type="match status" value="1"/>
</dbReference>
<dbReference type="OrthoDB" id="9812273at2"/>
<evidence type="ECO:0000256" key="18">
    <source>
        <dbReference type="RuleBase" id="RU000437"/>
    </source>
</evidence>
<dbReference type="EMBL" id="BDDX01000008">
    <property type="protein sequence ID" value="GAT90759.1"/>
    <property type="molecule type" value="Genomic_DNA"/>
</dbReference>
<keyword evidence="7 14" id="KW-0443">Lipid metabolism</keyword>
<dbReference type="KEGG" id="lku:APS55_00795"/>
<evidence type="ECO:0000256" key="12">
    <source>
        <dbReference type="ARBA" id="ARBA00069372"/>
    </source>
</evidence>
<dbReference type="GO" id="GO:0008654">
    <property type="term" value="P:phospholipid biosynthetic process"/>
    <property type="evidence" value="ECO:0007669"/>
    <property type="project" value="UniProtKB-KW"/>
</dbReference>
<dbReference type="Pfam" id="PF07479">
    <property type="entry name" value="NAD_Gly3P_dh_C"/>
    <property type="match status" value="1"/>
</dbReference>
<evidence type="ECO:0000256" key="3">
    <source>
        <dbReference type="ARBA" id="ARBA00022741"/>
    </source>
</evidence>
<dbReference type="InterPro" id="IPR011128">
    <property type="entry name" value="G3P_DH_NAD-dep_N"/>
</dbReference>
<dbReference type="AlphaFoldDB" id="A0A087ENX6"/>
<evidence type="ECO:0000256" key="9">
    <source>
        <dbReference type="ARBA" id="ARBA00023264"/>
    </source>
</evidence>
<dbReference type="PANTHER" id="PTHR11728:SF1">
    <property type="entry name" value="GLYCEROL-3-PHOSPHATE DEHYDROGENASE [NAD(+)] 2, CHLOROPLASTIC"/>
    <property type="match status" value="1"/>
</dbReference>
<dbReference type="NCBIfam" id="NF000940">
    <property type="entry name" value="PRK00094.1-2"/>
    <property type="match status" value="1"/>
</dbReference>
<dbReference type="EMBL" id="JXCY01000004">
    <property type="protein sequence ID" value="KOY76759.1"/>
    <property type="molecule type" value="Genomic_DNA"/>
</dbReference>
<feature type="binding site" evidence="14">
    <location>
        <position position="34"/>
    </location>
    <ligand>
        <name>NADPH</name>
        <dbReference type="ChEBI" id="CHEBI:57783"/>
    </ligand>
</feature>
<reference evidence="22 28" key="4">
    <citation type="journal article" date="2016" name="Syst. Appl. Microbiol.">
        <title>Genomic characterization of a fructophilic bee symbiont Lactobacillus kunkeei reveals its niche-specific adaptation.</title>
        <authorList>
            <person name="Maeno S."/>
            <person name="Tanizawa Y."/>
            <person name="Kanesaki Y."/>
            <person name="Kubota E."/>
            <person name="Kumar H."/>
            <person name="Dicks L."/>
            <person name="Salminen S."/>
            <person name="Nakagawa J."/>
            <person name="Arita M."/>
            <person name="Endo A."/>
        </authorList>
    </citation>
    <scope>NUCLEOTIDE SEQUENCE [LARGE SCALE GENOMIC DNA]</scope>
    <source>
        <strain evidence="22 28">FF30-6</strain>
    </source>
</reference>
<dbReference type="Gene3D" id="3.40.50.720">
    <property type="entry name" value="NAD(P)-binding Rossmann-like Domain"/>
    <property type="match status" value="1"/>
</dbReference>
<dbReference type="PATRIC" id="fig|148814.11.peg.365"/>
<feature type="binding site" evidence="14">
    <location>
        <position position="141"/>
    </location>
    <ligand>
        <name>sn-glycerol 3-phosphate</name>
        <dbReference type="ChEBI" id="CHEBI:57597"/>
    </ligand>
</feature>
<feature type="binding site" evidence="14">
    <location>
        <position position="260"/>
    </location>
    <ligand>
        <name>NADPH</name>
        <dbReference type="ChEBI" id="CHEBI:57783"/>
    </ligand>
</feature>
<dbReference type="InterPro" id="IPR008927">
    <property type="entry name" value="6-PGluconate_DH-like_C_sf"/>
</dbReference>
<dbReference type="Proteomes" id="UP000186588">
    <property type="component" value="Unassembled WGS sequence"/>
</dbReference>
<feature type="binding site" evidence="14">
    <location>
        <position position="12"/>
    </location>
    <ligand>
        <name>NADPH</name>
        <dbReference type="ChEBI" id="CHEBI:57783"/>
    </ligand>
</feature>
<gene>
    <name evidence="14 23" type="primary">gpsA</name>
    <name evidence="21" type="ORF">APS55_00795</name>
    <name evidence="22" type="ORF">FF306_00868</name>
    <name evidence="23" type="ORF">RZ71_12120</name>
    <name evidence="24" type="ORF">RZ78_08770</name>
</gene>
<protein>
    <recommendedName>
        <fullName evidence="12 14">Glycerol-3-phosphate dehydrogenase [NAD(P)+]</fullName>
        <ecNumber evidence="11 14">1.1.1.94</ecNumber>
    </recommendedName>
    <alternativeName>
        <fullName evidence="14">NAD(P)(+)-dependent glycerol-3-phosphate dehydrogenase</fullName>
    </alternativeName>
    <alternativeName>
        <fullName evidence="13 14">NAD(P)H-dependent dihydroxyacetone-phosphate reductase</fullName>
    </alternativeName>
</protein>
<evidence type="ECO:0000256" key="5">
    <source>
        <dbReference type="ARBA" id="ARBA00023002"/>
    </source>
</evidence>
<dbReference type="NCBIfam" id="NF000941">
    <property type="entry name" value="PRK00094.1-3"/>
    <property type="match status" value="1"/>
</dbReference>
<keyword evidence="2 14" id="KW-0444">Lipid biosynthesis</keyword>
<reference evidence="21 27" key="3">
    <citation type="journal article" date="2016" name="PeerJ">
        <title>Genome sequencing and analysis of the first complete genome of Lactobacillus kunkeei strain MP2, an Apis mellifera gut isolate.</title>
        <authorList>
            <person name="Asenjo F."/>
            <person name="Olmos A."/>
            <person name="Henriquez-Piskulich P."/>
            <person name="Polanco V."/>
            <person name="Aldea P."/>
            <person name="Ugalde J.A."/>
            <person name="Trombert A.N."/>
        </authorList>
    </citation>
    <scope>NUCLEOTIDE SEQUENCE [LARGE SCALE GENOMIC DNA]</scope>
    <source>
        <strain evidence="21 27">MP2</strain>
    </source>
</reference>
<dbReference type="GO" id="GO:0006650">
    <property type="term" value="P:glycerophospholipid metabolic process"/>
    <property type="evidence" value="ECO:0007669"/>
    <property type="project" value="UniProtKB-UniRule"/>
</dbReference>
<dbReference type="GO" id="GO:0005975">
    <property type="term" value="P:carbohydrate metabolic process"/>
    <property type="evidence" value="ECO:0007669"/>
    <property type="project" value="InterPro"/>
</dbReference>
<evidence type="ECO:0000256" key="11">
    <source>
        <dbReference type="ARBA" id="ARBA00066687"/>
    </source>
</evidence>
<dbReference type="InterPro" id="IPR006168">
    <property type="entry name" value="G3P_DH_NAD-dep"/>
</dbReference>
<feature type="binding site" evidence="16">
    <location>
        <position position="110"/>
    </location>
    <ligand>
        <name>substrate</name>
    </ligand>
</feature>
<feature type="active site" description="Proton acceptor" evidence="14 15">
    <location>
        <position position="196"/>
    </location>
</feature>
<evidence type="ECO:0000256" key="1">
    <source>
        <dbReference type="ARBA" id="ARBA00011009"/>
    </source>
</evidence>
<dbReference type="PROSITE" id="PS00957">
    <property type="entry name" value="NAD_G3PDH"/>
    <property type="match status" value="1"/>
</dbReference>
<feature type="binding site" evidence="14">
    <location>
        <position position="260"/>
    </location>
    <ligand>
        <name>sn-glycerol 3-phosphate</name>
        <dbReference type="ChEBI" id="CHEBI:57597"/>
    </ligand>
</feature>
<evidence type="ECO:0000313" key="21">
    <source>
        <dbReference type="EMBL" id="ALJ30862.1"/>
    </source>
</evidence>
<dbReference type="RefSeq" id="WP_034531940.1">
    <property type="nucleotide sequence ID" value="NZ_BAABVW010000065.1"/>
</dbReference>
<feature type="binding site" evidence="14">
    <location>
        <position position="196"/>
    </location>
    <ligand>
        <name>sn-glycerol 3-phosphate</name>
        <dbReference type="ChEBI" id="CHEBI:57597"/>
    </ligand>
</feature>
<evidence type="ECO:0000256" key="2">
    <source>
        <dbReference type="ARBA" id="ARBA00022516"/>
    </source>
</evidence>
<dbReference type="EMBL" id="CP012920">
    <property type="protein sequence ID" value="ALJ30862.1"/>
    <property type="molecule type" value="Genomic_DNA"/>
</dbReference>
<dbReference type="InterPro" id="IPR036291">
    <property type="entry name" value="NAD(P)-bd_dom_sf"/>
</dbReference>
<evidence type="ECO:0000313" key="24">
    <source>
        <dbReference type="EMBL" id="KPN83411.1"/>
    </source>
</evidence>
<evidence type="ECO:0000256" key="17">
    <source>
        <dbReference type="PIRSR" id="PIRSR000114-3"/>
    </source>
</evidence>
<feature type="binding site" evidence="14">
    <location>
        <position position="110"/>
    </location>
    <ligand>
        <name>NADPH</name>
        <dbReference type="ChEBI" id="CHEBI:57783"/>
    </ligand>
</feature>
<evidence type="ECO:0000313" key="25">
    <source>
        <dbReference type="Proteomes" id="UP000037778"/>
    </source>
</evidence>
<comment type="similarity">
    <text evidence="1 14 18">Belongs to the NAD-dependent glycerol-3-phosphate dehydrogenase family.</text>
</comment>
<evidence type="ECO:0000313" key="28">
    <source>
        <dbReference type="Proteomes" id="UP000186588"/>
    </source>
</evidence>
<dbReference type="Proteomes" id="UP000067203">
    <property type="component" value="Chromosome"/>
</dbReference>
<dbReference type="HAMAP" id="MF_00394">
    <property type="entry name" value="NAD_Glyc3P_dehydrog"/>
    <property type="match status" value="1"/>
</dbReference>
<feature type="binding site" evidence="14">
    <location>
        <position position="249"/>
    </location>
    <ligand>
        <name>sn-glycerol 3-phosphate</name>
        <dbReference type="ChEBI" id="CHEBI:57597"/>
    </ligand>
</feature>
<organism evidence="23 25">
    <name type="scientific">Apilactobacillus kunkeei</name>
    <dbReference type="NCBI Taxonomy" id="148814"/>
    <lineage>
        <taxon>Bacteria</taxon>
        <taxon>Bacillati</taxon>
        <taxon>Bacillota</taxon>
        <taxon>Bacilli</taxon>
        <taxon>Lactobacillales</taxon>
        <taxon>Lactobacillaceae</taxon>
        <taxon>Apilactobacillus</taxon>
    </lineage>
</organism>
<keyword evidence="5 14" id="KW-0560">Oxidoreductase</keyword>
<dbReference type="Proteomes" id="UP000050269">
    <property type="component" value="Unassembled WGS sequence"/>
</dbReference>
<evidence type="ECO:0000313" key="23">
    <source>
        <dbReference type="EMBL" id="KOY76759.1"/>
    </source>
</evidence>
<dbReference type="STRING" id="148814.APS55_00795"/>
<dbReference type="PRINTS" id="PR00077">
    <property type="entry name" value="GPDHDRGNASE"/>
</dbReference>